<dbReference type="Proteomes" id="UP000518266">
    <property type="component" value="Unassembled WGS sequence"/>
</dbReference>
<proteinExistence type="predicted"/>
<feature type="non-terminal residue" evidence="1">
    <location>
        <position position="66"/>
    </location>
</feature>
<organism evidence="1 2">
    <name type="scientific">Dissostichus mawsoni</name>
    <name type="common">Antarctic cod</name>
    <dbReference type="NCBI Taxonomy" id="36200"/>
    <lineage>
        <taxon>Eukaryota</taxon>
        <taxon>Metazoa</taxon>
        <taxon>Chordata</taxon>
        <taxon>Craniata</taxon>
        <taxon>Vertebrata</taxon>
        <taxon>Euteleostomi</taxon>
        <taxon>Actinopterygii</taxon>
        <taxon>Neopterygii</taxon>
        <taxon>Teleostei</taxon>
        <taxon>Neoteleostei</taxon>
        <taxon>Acanthomorphata</taxon>
        <taxon>Eupercaria</taxon>
        <taxon>Perciformes</taxon>
        <taxon>Notothenioidei</taxon>
        <taxon>Nototheniidae</taxon>
        <taxon>Dissostichus</taxon>
    </lineage>
</organism>
<comment type="caution">
    <text evidence="1">The sequence shown here is derived from an EMBL/GenBank/DDBJ whole genome shotgun (WGS) entry which is preliminary data.</text>
</comment>
<gene>
    <name evidence="1" type="ORF">F7725_000760</name>
</gene>
<evidence type="ECO:0000313" key="1">
    <source>
        <dbReference type="EMBL" id="KAF3860505.1"/>
    </source>
</evidence>
<dbReference type="AlphaFoldDB" id="A0A7J5ZFB6"/>
<keyword evidence="2" id="KW-1185">Reference proteome</keyword>
<name>A0A7J5ZFB6_DISMA</name>
<protein>
    <submittedName>
        <fullName evidence="1">Uncharacterized protein</fullName>
    </submittedName>
</protein>
<evidence type="ECO:0000313" key="2">
    <source>
        <dbReference type="Proteomes" id="UP000518266"/>
    </source>
</evidence>
<reference evidence="1 2" key="1">
    <citation type="submission" date="2020-03" db="EMBL/GenBank/DDBJ databases">
        <title>Dissostichus mawsoni Genome sequencing and assembly.</title>
        <authorList>
            <person name="Park H."/>
        </authorList>
    </citation>
    <scope>NUCLEOTIDE SEQUENCE [LARGE SCALE GENOMIC DNA]</scope>
    <source>
        <strain evidence="1">DM0001</strain>
        <tissue evidence="1">Muscle</tissue>
    </source>
</reference>
<accession>A0A7J5ZFB6</accession>
<sequence length="66" mass="7845">MTVIEIVEITERHLSEEERSNYILPLTHTGLQPNKEDLYQVGPEFPFWIGGCKHTHPHFFKQRQLK</sequence>
<dbReference type="EMBL" id="JAAKFY010000002">
    <property type="protein sequence ID" value="KAF3860505.1"/>
    <property type="molecule type" value="Genomic_DNA"/>
</dbReference>